<dbReference type="Pfam" id="PF02458">
    <property type="entry name" value="Transferase"/>
    <property type="match status" value="1"/>
</dbReference>
<dbReference type="InterPro" id="IPR051283">
    <property type="entry name" value="Sec_Metabolite_Acyltrans"/>
</dbReference>
<dbReference type="EMBL" id="JACBAG010001894">
    <property type="protein sequence ID" value="KAF7177673.1"/>
    <property type="molecule type" value="Genomic_DNA"/>
</dbReference>
<evidence type="ECO:0000256" key="2">
    <source>
        <dbReference type="ARBA" id="ARBA00023315"/>
    </source>
</evidence>
<keyword evidence="2" id="KW-0012">Acyltransferase</keyword>
<dbReference type="GO" id="GO:0016746">
    <property type="term" value="F:acyltransferase activity"/>
    <property type="evidence" value="ECO:0007669"/>
    <property type="project" value="UniProtKB-KW"/>
</dbReference>
<evidence type="ECO:0000313" key="3">
    <source>
        <dbReference type="EMBL" id="KAF7177673.1"/>
    </source>
</evidence>
<name>A0A8H6V3S9_9EURO</name>
<accession>A0A8H6V3S9</accession>
<keyword evidence="4" id="KW-1185">Reference proteome</keyword>
<evidence type="ECO:0000256" key="1">
    <source>
        <dbReference type="ARBA" id="ARBA00022679"/>
    </source>
</evidence>
<dbReference type="InterPro" id="IPR023213">
    <property type="entry name" value="CAT-like_dom_sf"/>
</dbReference>
<reference evidence="3" key="1">
    <citation type="submission" date="2020-06" db="EMBL/GenBank/DDBJ databases">
        <title>Draft genome sequences of strains closely related to Aspergillus parafelis and Aspergillus hiratsukae.</title>
        <authorList>
            <person name="Dos Santos R.A.C."/>
            <person name="Rivero-Menendez O."/>
            <person name="Steenwyk J.L."/>
            <person name="Mead M.E."/>
            <person name="Goldman G.H."/>
            <person name="Alastruey-Izquierdo A."/>
            <person name="Rokas A."/>
        </authorList>
    </citation>
    <scope>NUCLEOTIDE SEQUENCE</scope>
    <source>
        <strain evidence="3">CNM-CM7691</strain>
    </source>
</reference>
<dbReference type="Gene3D" id="3.30.559.10">
    <property type="entry name" value="Chloramphenicol acetyltransferase-like domain"/>
    <property type="match status" value="2"/>
</dbReference>
<dbReference type="PANTHER" id="PTHR31896">
    <property type="entry name" value="FAMILY REGULATORY PROTEIN, PUTATIVE (AFU_ORTHOLOGUE AFUA_3G14730)-RELATED"/>
    <property type="match status" value="1"/>
</dbReference>
<keyword evidence="1" id="KW-0808">Transferase</keyword>
<sequence>MDTNRSFEPFVLTPLDHIIPDCFVSYQLSFQVRDPNKALQAISQGITHLASCIPFITGEVVASTQDPGHKNVFEVQPSATPLVIPLLQVKFRTSHTLRDETPTGTNSSKIHETVSTTSRVNYDPLPIFLPGTQAKPVVRFQANVFNDAIILSMVYNHLVFDGTGAHVILELLAELLRVQSSAERNELSADRTFNQEATLRKFVTGASSDTENICLDHFARAFSMPALGNFGEPLPNSASDPRPVISEDLFVFSPEKVDALKEACNYVLTKLREEPLDTPTCVALPSFVSSNNVVTAMLWISISKARHYGEITSDQQPRWRRGENCSMAVNIRASFSPSLPKTYMGNAVTNIRLTVDSAGFSQILPRFPNLRMQVKRLFGLEIEILFPIADLAYRIRSELNKINDSYVRTLNSFLKSHEDWSSMKITPPDILVTSWRHLTTYQLDFGPHLGHIDRFDGPKSSFDGGCVILPAGHSGSAFAGEKMTSCQAPWAVQISLSQPTMEILKKDDLFYWASKGGES</sequence>
<gene>
    <name evidence="3" type="ORF">CNMCM7691_006034</name>
</gene>
<dbReference type="AlphaFoldDB" id="A0A8H6V3S9"/>
<dbReference type="PANTHER" id="PTHR31896:SF64">
    <property type="entry name" value="TRICHOTHECENE 3-O-ACETYLTRANSFERASE"/>
    <property type="match status" value="1"/>
</dbReference>
<dbReference type="Proteomes" id="UP000641853">
    <property type="component" value="Unassembled WGS sequence"/>
</dbReference>
<proteinExistence type="predicted"/>
<organism evidence="3 4">
    <name type="scientific">Aspergillus felis</name>
    <dbReference type="NCBI Taxonomy" id="1287682"/>
    <lineage>
        <taxon>Eukaryota</taxon>
        <taxon>Fungi</taxon>
        <taxon>Dikarya</taxon>
        <taxon>Ascomycota</taxon>
        <taxon>Pezizomycotina</taxon>
        <taxon>Eurotiomycetes</taxon>
        <taxon>Eurotiomycetidae</taxon>
        <taxon>Eurotiales</taxon>
        <taxon>Aspergillaceae</taxon>
        <taxon>Aspergillus</taxon>
        <taxon>Aspergillus subgen. Fumigati</taxon>
    </lineage>
</organism>
<comment type="caution">
    <text evidence="3">The sequence shown here is derived from an EMBL/GenBank/DDBJ whole genome shotgun (WGS) entry which is preliminary data.</text>
</comment>
<evidence type="ECO:0000313" key="4">
    <source>
        <dbReference type="Proteomes" id="UP000641853"/>
    </source>
</evidence>
<protein>
    <submittedName>
        <fullName evidence="3">Uncharacterized protein</fullName>
    </submittedName>
</protein>